<gene>
    <name evidence="1" type="ORF">EHAR0213_LOCUS15061</name>
    <name evidence="2" type="ORF">EHAR0213_LOCUS15062</name>
</gene>
<protein>
    <submittedName>
        <fullName evidence="1">Uncharacterized protein</fullName>
    </submittedName>
</protein>
<proteinExistence type="predicted"/>
<evidence type="ECO:0000313" key="1">
    <source>
        <dbReference type="EMBL" id="CAE0356144.1"/>
    </source>
</evidence>
<dbReference type="AlphaFoldDB" id="A0A7S3NG35"/>
<sequence>MHMKILDDEGRSGLNKSPKDLFHFDGDSCIDYKEAKNSKFAPGQPYARTQSLITSKTPKNRSLFNKIETKVEDFKKAKRLESFMNLADEDSATLRKENKANKAIYDDIEVNDRTFK</sequence>
<organism evidence="1">
    <name type="scientific">Euplotes harpa</name>
    <dbReference type="NCBI Taxonomy" id="151035"/>
    <lineage>
        <taxon>Eukaryota</taxon>
        <taxon>Sar</taxon>
        <taxon>Alveolata</taxon>
        <taxon>Ciliophora</taxon>
        <taxon>Intramacronucleata</taxon>
        <taxon>Spirotrichea</taxon>
        <taxon>Hypotrichia</taxon>
        <taxon>Euplotida</taxon>
        <taxon>Euplotidae</taxon>
        <taxon>Euplotes</taxon>
    </lineage>
</organism>
<dbReference type="EMBL" id="HBII01035818">
    <property type="protein sequence ID" value="CAE0356144.1"/>
    <property type="molecule type" value="Transcribed_RNA"/>
</dbReference>
<dbReference type="EMBL" id="HBII01035819">
    <property type="protein sequence ID" value="CAE0356145.1"/>
    <property type="molecule type" value="Transcribed_RNA"/>
</dbReference>
<name>A0A7S3NG35_9SPIT</name>
<reference evidence="1" key="1">
    <citation type="submission" date="2021-01" db="EMBL/GenBank/DDBJ databases">
        <authorList>
            <person name="Corre E."/>
            <person name="Pelletier E."/>
            <person name="Niang G."/>
            <person name="Scheremetjew M."/>
            <person name="Finn R."/>
            <person name="Kale V."/>
            <person name="Holt S."/>
            <person name="Cochrane G."/>
            <person name="Meng A."/>
            <person name="Brown T."/>
            <person name="Cohen L."/>
        </authorList>
    </citation>
    <scope>NUCLEOTIDE SEQUENCE</scope>
    <source>
        <strain evidence="1">FSP1.4</strain>
    </source>
</reference>
<evidence type="ECO:0000313" key="2">
    <source>
        <dbReference type="EMBL" id="CAE0356145.1"/>
    </source>
</evidence>
<accession>A0A7S3NG35</accession>